<comment type="caution">
    <text evidence="13">The sequence shown here is derived from an EMBL/GenBank/DDBJ whole genome shotgun (WGS) entry which is preliminary data.</text>
</comment>
<evidence type="ECO:0000256" key="7">
    <source>
        <dbReference type="ARBA" id="ARBA00023053"/>
    </source>
</evidence>
<feature type="non-terminal residue" evidence="13">
    <location>
        <position position="543"/>
    </location>
</feature>
<keyword evidence="9 12" id="KW-0472">Membrane</keyword>
<dbReference type="PANTHER" id="PTHR42985">
    <property type="entry name" value="SODIUM-COUPLED MONOCARBOXYLATE TRANSPORTER"/>
    <property type="match status" value="1"/>
</dbReference>
<feature type="transmembrane region" description="Helical" evidence="12">
    <location>
        <begin position="394"/>
        <end position="414"/>
    </location>
</feature>
<dbReference type="EMBL" id="CAJPIN010002918">
    <property type="protein sequence ID" value="CAG2055805.1"/>
    <property type="molecule type" value="Genomic_DNA"/>
</dbReference>
<evidence type="ECO:0008006" key="15">
    <source>
        <dbReference type="Google" id="ProtNLM"/>
    </source>
</evidence>
<feature type="transmembrane region" description="Helical" evidence="12">
    <location>
        <begin position="199"/>
        <end position="218"/>
    </location>
</feature>
<comment type="subcellular location">
    <subcellularLocation>
        <location evidence="1">Cell membrane</location>
        <topology evidence="1">Multi-pass membrane protein</topology>
    </subcellularLocation>
</comment>
<evidence type="ECO:0000256" key="8">
    <source>
        <dbReference type="ARBA" id="ARBA00023065"/>
    </source>
</evidence>
<keyword evidence="3" id="KW-0813">Transport</keyword>
<proteinExistence type="inferred from homology"/>
<dbReference type="PANTHER" id="PTHR42985:SF21">
    <property type="entry name" value="SODIUM-DEPENDENT MULTIVITAMIN TRANSPORTER-LIKE PROTEIN"/>
    <property type="match status" value="1"/>
</dbReference>
<name>A0ABN7NRY9_TIMPD</name>
<feature type="transmembrane region" description="Helical" evidence="12">
    <location>
        <begin position="138"/>
        <end position="163"/>
    </location>
</feature>
<evidence type="ECO:0000256" key="6">
    <source>
        <dbReference type="ARBA" id="ARBA00022989"/>
    </source>
</evidence>
<evidence type="ECO:0000256" key="4">
    <source>
        <dbReference type="ARBA" id="ARBA00022475"/>
    </source>
</evidence>
<dbReference type="InterPro" id="IPR051163">
    <property type="entry name" value="Sodium:Solute_Symporter_SSF"/>
</dbReference>
<reference evidence="13" key="1">
    <citation type="submission" date="2021-03" db="EMBL/GenBank/DDBJ databases">
        <authorList>
            <person name="Tran Van P."/>
        </authorList>
    </citation>
    <scope>NUCLEOTIDE SEQUENCE</scope>
</reference>
<evidence type="ECO:0000313" key="14">
    <source>
        <dbReference type="Proteomes" id="UP001153148"/>
    </source>
</evidence>
<dbReference type="Proteomes" id="UP001153148">
    <property type="component" value="Unassembled WGS sequence"/>
</dbReference>
<feature type="transmembrane region" description="Helical" evidence="12">
    <location>
        <begin position="289"/>
        <end position="314"/>
    </location>
</feature>
<evidence type="ECO:0000256" key="9">
    <source>
        <dbReference type="ARBA" id="ARBA00023136"/>
    </source>
</evidence>
<accession>A0ABN7NRY9</accession>
<feature type="transmembrane region" description="Helical" evidence="12">
    <location>
        <begin position="95"/>
        <end position="117"/>
    </location>
</feature>
<dbReference type="Pfam" id="PF00474">
    <property type="entry name" value="SSF"/>
    <property type="match status" value="1"/>
</dbReference>
<evidence type="ECO:0000256" key="3">
    <source>
        <dbReference type="ARBA" id="ARBA00022448"/>
    </source>
</evidence>
<keyword evidence="4" id="KW-1003">Cell membrane</keyword>
<keyword evidence="7" id="KW-0915">Sodium</keyword>
<dbReference type="PROSITE" id="PS50283">
    <property type="entry name" value="NA_SOLUT_SYMP_3"/>
    <property type="match status" value="1"/>
</dbReference>
<feature type="transmembrane region" description="Helical" evidence="12">
    <location>
        <begin position="250"/>
        <end position="268"/>
    </location>
</feature>
<evidence type="ECO:0000256" key="10">
    <source>
        <dbReference type="ARBA" id="ARBA00023201"/>
    </source>
</evidence>
<dbReference type="NCBIfam" id="TIGR00813">
    <property type="entry name" value="sss"/>
    <property type="match status" value="1"/>
</dbReference>
<comment type="similarity">
    <text evidence="2 11">Belongs to the sodium:solute symporter (SSF) (TC 2.A.21) family.</text>
</comment>
<sequence length="543" mass="59461">MSLLNVTLDSFQDAKEPAQFTWLDHSVFAFMLVMSTVVGVLIGVCGKQDTKVDYLLGGKKMGILPISMSLIFSHLSGVTFMGMPAEIYTYNTMYFMTNVAGLIVALIIGYVFLPVFFNLQLTSTYEYLELRFDQKVRIMASLLFTVSLLLYLPIVVYVPALAFNHVSGISIHFITTVVVSVCVLYTMLGGIKAVVWTDFLQSFVTMGSCLAVIILGLIKIGGFKNMWDISYAGGRIEFFDWNPSPFERNTIWTIFIGTTFNWLSTLGVSQGMVQKFVALPTLRSAKLSLVYFCLGMLAMKLLVTTVGLIIYTAYHNCDPIVTKQISKADQLLPYFTMDTASRLPGLPGLFVAGIFSAGLSTMSSNFNCLSATIYEDFISPIIRGNKKLESKAPIFMKSIVVFAGAISIAMVFVVEKLGGILQVAIAANGVTSGATLGIFVNGMFFPWANSKLTPFQTHCFTESLKAPRIDSGTLASVTRYYGHYTTQAVDGCLTGSIVSLISMAGIVAGAHHYKATGTERFPYLPTSTDGCEKYFNFTPPILP</sequence>
<organism evidence="13 14">
    <name type="scientific">Timema podura</name>
    <name type="common">Walking stick</name>
    <dbReference type="NCBI Taxonomy" id="61482"/>
    <lineage>
        <taxon>Eukaryota</taxon>
        <taxon>Metazoa</taxon>
        <taxon>Ecdysozoa</taxon>
        <taxon>Arthropoda</taxon>
        <taxon>Hexapoda</taxon>
        <taxon>Insecta</taxon>
        <taxon>Pterygota</taxon>
        <taxon>Neoptera</taxon>
        <taxon>Polyneoptera</taxon>
        <taxon>Phasmatodea</taxon>
        <taxon>Timematodea</taxon>
        <taxon>Timematoidea</taxon>
        <taxon>Timematidae</taxon>
        <taxon>Timema</taxon>
    </lineage>
</organism>
<dbReference type="InterPro" id="IPR001734">
    <property type="entry name" value="Na/solute_symporter"/>
</dbReference>
<protein>
    <recommendedName>
        <fullName evidence="15">Sodium-coupled monocarboxylate transporter 1</fullName>
    </recommendedName>
</protein>
<feature type="transmembrane region" description="Helical" evidence="12">
    <location>
        <begin position="63"/>
        <end position="83"/>
    </location>
</feature>
<feature type="transmembrane region" description="Helical" evidence="12">
    <location>
        <begin position="20"/>
        <end position="42"/>
    </location>
</feature>
<dbReference type="InterPro" id="IPR038377">
    <property type="entry name" value="Na/Glc_symporter_sf"/>
</dbReference>
<keyword evidence="14" id="KW-1185">Reference proteome</keyword>
<feature type="transmembrane region" description="Helical" evidence="12">
    <location>
        <begin position="169"/>
        <end position="187"/>
    </location>
</feature>
<keyword evidence="6 12" id="KW-1133">Transmembrane helix</keyword>
<keyword evidence="5 12" id="KW-0812">Transmembrane</keyword>
<evidence type="ECO:0000256" key="12">
    <source>
        <dbReference type="SAM" id="Phobius"/>
    </source>
</evidence>
<gene>
    <name evidence="13" type="ORF">TPAB3V08_LOCUS2804</name>
</gene>
<evidence type="ECO:0000256" key="11">
    <source>
        <dbReference type="RuleBase" id="RU362091"/>
    </source>
</evidence>
<evidence type="ECO:0000256" key="2">
    <source>
        <dbReference type="ARBA" id="ARBA00006434"/>
    </source>
</evidence>
<evidence type="ECO:0000256" key="1">
    <source>
        <dbReference type="ARBA" id="ARBA00004651"/>
    </source>
</evidence>
<dbReference type="CDD" id="cd11492">
    <property type="entry name" value="SLC5sbd_NIS-SMVT"/>
    <property type="match status" value="1"/>
</dbReference>
<evidence type="ECO:0000256" key="5">
    <source>
        <dbReference type="ARBA" id="ARBA00022692"/>
    </source>
</evidence>
<evidence type="ECO:0000313" key="13">
    <source>
        <dbReference type="EMBL" id="CAG2055805.1"/>
    </source>
</evidence>
<feature type="transmembrane region" description="Helical" evidence="12">
    <location>
        <begin position="349"/>
        <end position="374"/>
    </location>
</feature>
<dbReference type="Gene3D" id="1.20.1730.10">
    <property type="entry name" value="Sodium/glucose cotransporter"/>
    <property type="match status" value="1"/>
</dbReference>
<feature type="transmembrane region" description="Helical" evidence="12">
    <location>
        <begin position="420"/>
        <end position="445"/>
    </location>
</feature>
<keyword evidence="10" id="KW-0739">Sodium transport</keyword>
<keyword evidence="8" id="KW-0406">Ion transport</keyword>